<dbReference type="PANTHER" id="PTHR34047:SF8">
    <property type="entry name" value="PROTEIN YKFC"/>
    <property type="match status" value="1"/>
</dbReference>
<evidence type="ECO:0000259" key="1">
    <source>
        <dbReference type="PROSITE" id="PS50878"/>
    </source>
</evidence>
<feature type="domain" description="Reverse transcriptase" evidence="1">
    <location>
        <begin position="1"/>
        <end position="270"/>
    </location>
</feature>
<dbReference type="CDD" id="cd01651">
    <property type="entry name" value="RT_G2_intron"/>
    <property type="match status" value="1"/>
</dbReference>
<name>A0A1G2PQ69_9BACT</name>
<comment type="caution">
    <text evidence="2">The sequence shown here is derived from an EMBL/GenBank/DDBJ whole genome shotgun (WGS) entry which is preliminary data.</text>
</comment>
<reference evidence="2 3" key="1">
    <citation type="journal article" date="2016" name="Nat. Commun.">
        <title>Thousands of microbial genomes shed light on interconnected biogeochemical processes in an aquifer system.</title>
        <authorList>
            <person name="Anantharaman K."/>
            <person name="Brown C.T."/>
            <person name="Hug L.A."/>
            <person name="Sharon I."/>
            <person name="Castelle C.J."/>
            <person name="Probst A.J."/>
            <person name="Thomas B.C."/>
            <person name="Singh A."/>
            <person name="Wilkins M.J."/>
            <person name="Karaoz U."/>
            <person name="Brodie E.L."/>
            <person name="Williams K.H."/>
            <person name="Hubbard S.S."/>
            <person name="Banfield J.F."/>
        </authorList>
    </citation>
    <scope>NUCLEOTIDE SEQUENCE [LARGE SCALE GENOMIC DNA]</scope>
</reference>
<dbReference type="EMBL" id="MHSW01000036">
    <property type="protein sequence ID" value="OHA50477.1"/>
    <property type="molecule type" value="Genomic_DNA"/>
</dbReference>
<dbReference type="InterPro" id="IPR000477">
    <property type="entry name" value="RT_dom"/>
</dbReference>
<sequence>MNFNKLFSPDNLFKAWFIYRRGKTKKFEVIAFERNIERELFLLSGNIISGSYRHGVYDRFSVQDVKKREINTASIRDKIIHQVIHCFLTEVYEKTFSEHSFSSRVGKGTDKAVDKLSFFLRSERNWHYGKCFALKCDIKKYFDNINHNILIGLIRRKIIDKKTMAIIEEIIRSFEREKNKGLPLGNVTSQIFANIYLNELDCFVEKDFKIRKYIRYNDDFVIVDSNKKTLESLKGIVRKFLKQKLQLDTPKNKTVIRKFDWGIEFLGRIILPNAVILRSKTKTKILRNLSKENKNSYLGLLVNLNEFKFSRKLLTKLTLADWDKFDMMTA</sequence>
<organism evidence="2 3">
    <name type="scientific">Candidatus Terrybacteria bacterium RIFCSPLOWO2_01_FULL_40_23</name>
    <dbReference type="NCBI Taxonomy" id="1802366"/>
    <lineage>
        <taxon>Bacteria</taxon>
        <taxon>Candidatus Terryibacteriota</taxon>
    </lineage>
</organism>
<proteinExistence type="predicted"/>
<accession>A0A1G2PQ69</accession>
<dbReference type="AlphaFoldDB" id="A0A1G2PQ69"/>
<protein>
    <recommendedName>
        <fullName evidence="1">Reverse transcriptase domain-containing protein</fullName>
    </recommendedName>
</protein>
<gene>
    <name evidence="2" type="ORF">A3A97_01405</name>
</gene>
<dbReference type="InterPro" id="IPR043502">
    <property type="entry name" value="DNA/RNA_pol_sf"/>
</dbReference>
<dbReference type="SUPFAM" id="SSF56672">
    <property type="entry name" value="DNA/RNA polymerases"/>
    <property type="match status" value="1"/>
</dbReference>
<dbReference type="Proteomes" id="UP000176951">
    <property type="component" value="Unassembled WGS sequence"/>
</dbReference>
<evidence type="ECO:0000313" key="3">
    <source>
        <dbReference type="Proteomes" id="UP000176951"/>
    </source>
</evidence>
<dbReference type="PROSITE" id="PS50878">
    <property type="entry name" value="RT_POL"/>
    <property type="match status" value="1"/>
</dbReference>
<dbReference type="InterPro" id="IPR051083">
    <property type="entry name" value="GrpII_Intron_Splice-Mob/Def"/>
</dbReference>
<dbReference type="PANTHER" id="PTHR34047">
    <property type="entry name" value="NUCLEAR INTRON MATURASE 1, MITOCHONDRIAL-RELATED"/>
    <property type="match status" value="1"/>
</dbReference>
<dbReference type="Pfam" id="PF00078">
    <property type="entry name" value="RVT_1"/>
    <property type="match status" value="1"/>
</dbReference>
<evidence type="ECO:0000313" key="2">
    <source>
        <dbReference type="EMBL" id="OHA50477.1"/>
    </source>
</evidence>